<reference evidence="3" key="1">
    <citation type="submission" date="2013-01" db="EMBL/GenBank/DDBJ databases">
        <title>Draft Genome Sequence of a Mulberry Tree, Morus notabilis C.K. Schneid.</title>
        <authorList>
            <person name="He N."/>
            <person name="Zhao S."/>
        </authorList>
    </citation>
    <scope>NUCLEOTIDE SEQUENCE</scope>
</reference>
<name>W9S5K4_9ROSA</name>
<accession>W9S5K4</accession>
<proteinExistence type="predicted"/>
<evidence type="ECO:0000313" key="3">
    <source>
        <dbReference type="Proteomes" id="UP000030645"/>
    </source>
</evidence>
<organism evidence="2 3">
    <name type="scientific">Morus notabilis</name>
    <dbReference type="NCBI Taxonomy" id="981085"/>
    <lineage>
        <taxon>Eukaryota</taxon>
        <taxon>Viridiplantae</taxon>
        <taxon>Streptophyta</taxon>
        <taxon>Embryophyta</taxon>
        <taxon>Tracheophyta</taxon>
        <taxon>Spermatophyta</taxon>
        <taxon>Magnoliopsida</taxon>
        <taxon>eudicotyledons</taxon>
        <taxon>Gunneridae</taxon>
        <taxon>Pentapetalae</taxon>
        <taxon>rosids</taxon>
        <taxon>fabids</taxon>
        <taxon>Rosales</taxon>
        <taxon>Moraceae</taxon>
        <taxon>Moreae</taxon>
        <taxon>Morus</taxon>
    </lineage>
</organism>
<gene>
    <name evidence="2" type="ORF">L484_023389</name>
</gene>
<protein>
    <submittedName>
        <fullName evidence="2">Uncharacterized protein</fullName>
    </submittedName>
</protein>
<feature type="region of interest" description="Disordered" evidence="1">
    <location>
        <begin position="47"/>
        <end position="70"/>
    </location>
</feature>
<evidence type="ECO:0000256" key="1">
    <source>
        <dbReference type="SAM" id="MobiDB-lite"/>
    </source>
</evidence>
<sequence length="114" mass="13068">MCRLQKPSKRMKEREDHWRERGCLDHATARKGTSISRWKRKWELISRNDGKGATQSQDGDEMGGTISRRRETRECTLFMGGRMEGVPKLGGGLHYVILCHAPQPGSVTWRSIRS</sequence>
<dbReference type="EMBL" id="KE346119">
    <property type="protein sequence ID" value="EXC26773.1"/>
    <property type="molecule type" value="Genomic_DNA"/>
</dbReference>
<dbReference type="AlphaFoldDB" id="W9S5K4"/>
<keyword evidence="3" id="KW-1185">Reference proteome</keyword>
<evidence type="ECO:0000313" key="2">
    <source>
        <dbReference type="EMBL" id="EXC26773.1"/>
    </source>
</evidence>
<dbReference type="Proteomes" id="UP000030645">
    <property type="component" value="Unassembled WGS sequence"/>
</dbReference>